<feature type="transmembrane region" description="Helical" evidence="1">
    <location>
        <begin position="100"/>
        <end position="122"/>
    </location>
</feature>
<name>A0A1S1N6L4_9GAMM</name>
<evidence type="ECO:0000313" key="3">
    <source>
        <dbReference type="Proteomes" id="UP000180253"/>
    </source>
</evidence>
<reference evidence="2 3" key="1">
    <citation type="submission" date="2016-10" db="EMBL/GenBank/DDBJ databases">
        <title>Pseudoalteromonas amylolytica sp. nov., isolated from the surface seawater.</title>
        <authorList>
            <person name="Wu Y.-H."/>
            <person name="Cheng H."/>
            <person name="Jin X.-B."/>
            <person name="Wang C.-S."/>
            <person name="Xu X.-W."/>
        </authorList>
    </citation>
    <scope>NUCLEOTIDE SEQUENCE [LARGE SCALE GENOMIC DNA]</scope>
    <source>
        <strain evidence="2 3">JCM 12483</strain>
    </source>
</reference>
<dbReference type="Proteomes" id="UP000180253">
    <property type="component" value="Unassembled WGS sequence"/>
</dbReference>
<feature type="transmembrane region" description="Helical" evidence="1">
    <location>
        <begin position="74"/>
        <end position="94"/>
    </location>
</feature>
<dbReference type="EMBL" id="MNAN01000032">
    <property type="protein sequence ID" value="OHU94972.1"/>
    <property type="molecule type" value="Genomic_DNA"/>
</dbReference>
<evidence type="ECO:0000313" key="2">
    <source>
        <dbReference type="EMBL" id="OHU94972.1"/>
    </source>
</evidence>
<accession>A0A1S1N6L4</accession>
<keyword evidence="1" id="KW-0812">Transmembrane</keyword>
<keyword evidence="3" id="KW-1185">Reference proteome</keyword>
<sequence>MEEVGKVRLNFLRAMYVFIVIGLGLSNTPEAISEMGRAADSYTVINAMLMGFMILALVGVFFPLKMLPILMFELLWKVIWLAMFALPIHLSAGLDEYATDVAFACFIGVVLTPLVLPWRYIFKTYFVR</sequence>
<feature type="transmembrane region" description="Helical" evidence="1">
    <location>
        <begin position="12"/>
        <end position="29"/>
    </location>
</feature>
<keyword evidence="1" id="KW-0472">Membrane</keyword>
<proteinExistence type="predicted"/>
<dbReference type="RefSeq" id="WP_070992488.1">
    <property type="nucleotide sequence ID" value="NZ_CBCSHD010000018.1"/>
</dbReference>
<dbReference type="OrthoDB" id="5998965at2"/>
<organism evidence="2 3">
    <name type="scientific">Pseudoalteromonas byunsanensis</name>
    <dbReference type="NCBI Taxonomy" id="327939"/>
    <lineage>
        <taxon>Bacteria</taxon>
        <taxon>Pseudomonadati</taxon>
        <taxon>Pseudomonadota</taxon>
        <taxon>Gammaproteobacteria</taxon>
        <taxon>Alteromonadales</taxon>
        <taxon>Pseudoalteromonadaceae</taxon>
        <taxon>Pseudoalteromonas</taxon>
    </lineage>
</organism>
<dbReference type="AlphaFoldDB" id="A0A1S1N6L4"/>
<evidence type="ECO:0008006" key="4">
    <source>
        <dbReference type="Google" id="ProtNLM"/>
    </source>
</evidence>
<feature type="transmembrane region" description="Helical" evidence="1">
    <location>
        <begin position="41"/>
        <end position="62"/>
    </location>
</feature>
<protein>
    <recommendedName>
        <fullName evidence="4">DoxX family protein</fullName>
    </recommendedName>
</protein>
<comment type="caution">
    <text evidence="2">The sequence shown here is derived from an EMBL/GenBank/DDBJ whole genome shotgun (WGS) entry which is preliminary data.</text>
</comment>
<keyword evidence="1" id="KW-1133">Transmembrane helix</keyword>
<gene>
    <name evidence="2" type="ORF">BIW53_13225</name>
</gene>
<evidence type="ECO:0000256" key="1">
    <source>
        <dbReference type="SAM" id="Phobius"/>
    </source>
</evidence>